<accession>A0ABR1EK84</accession>
<keyword evidence="2" id="KW-1185">Reference proteome</keyword>
<evidence type="ECO:0000313" key="1">
    <source>
        <dbReference type="EMBL" id="KAK6762191.1"/>
    </source>
</evidence>
<protein>
    <submittedName>
        <fullName evidence="1">Uncharacterized protein</fullName>
    </submittedName>
</protein>
<evidence type="ECO:0000313" key="2">
    <source>
        <dbReference type="Proteomes" id="UP001303046"/>
    </source>
</evidence>
<dbReference type="Proteomes" id="UP001303046">
    <property type="component" value="Unassembled WGS sequence"/>
</dbReference>
<dbReference type="Pfam" id="PF03564">
    <property type="entry name" value="DUF1759"/>
    <property type="match status" value="1"/>
</dbReference>
<dbReference type="InterPro" id="IPR005312">
    <property type="entry name" value="DUF1759"/>
</dbReference>
<proteinExistence type="predicted"/>
<gene>
    <name evidence="1" type="primary">Necator_chrX.g23215</name>
    <name evidence="1" type="ORF">RB195_023052</name>
</gene>
<dbReference type="EMBL" id="JAVFWL010000006">
    <property type="protein sequence ID" value="KAK6762191.1"/>
    <property type="molecule type" value="Genomic_DNA"/>
</dbReference>
<organism evidence="1 2">
    <name type="scientific">Necator americanus</name>
    <name type="common">Human hookworm</name>
    <dbReference type="NCBI Taxonomy" id="51031"/>
    <lineage>
        <taxon>Eukaryota</taxon>
        <taxon>Metazoa</taxon>
        <taxon>Ecdysozoa</taxon>
        <taxon>Nematoda</taxon>
        <taxon>Chromadorea</taxon>
        <taxon>Rhabditida</taxon>
        <taxon>Rhabditina</taxon>
        <taxon>Rhabditomorpha</taxon>
        <taxon>Strongyloidea</taxon>
        <taxon>Ancylostomatidae</taxon>
        <taxon>Bunostominae</taxon>
        <taxon>Necator</taxon>
    </lineage>
</organism>
<comment type="caution">
    <text evidence="1">The sequence shown here is derived from an EMBL/GenBank/DDBJ whole genome shotgun (WGS) entry which is preliminary data.</text>
</comment>
<name>A0ABR1EK84_NECAM</name>
<reference evidence="1 2" key="1">
    <citation type="submission" date="2023-08" db="EMBL/GenBank/DDBJ databases">
        <title>A Necator americanus chromosomal reference genome.</title>
        <authorList>
            <person name="Ilik V."/>
            <person name="Petrzelkova K.J."/>
            <person name="Pardy F."/>
            <person name="Fuh T."/>
            <person name="Niatou-Singa F.S."/>
            <person name="Gouil Q."/>
            <person name="Baker L."/>
            <person name="Ritchie M.E."/>
            <person name="Jex A.R."/>
            <person name="Gazzola D."/>
            <person name="Li H."/>
            <person name="Toshio Fujiwara R."/>
            <person name="Zhan B."/>
            <person name="Aroian R.V."/>
            <person name="Pafco B."/>
            <person name="Schwarz E.M."/>
        </authorList>
    </citation>
    <scope>NUCLEOTIDE SEQUENCE [LARGE SCALE GENOMIC DNA]</scope>
    <source>
        <strain evidence="1 2">Aroian</strain>
        <tissue evidence="1">Whole animal</tissue>
    </source>
</reference>
<sequence>MTPIWLSEDHSDTSRDAIEEEFICRISIRSIRKPSHMKLPRPWGDEEEFAEFWAVYETLVHQNKVLRTVEKMLLLKDSLRARAEMTIKWIQSIPQNYKGVVESIKNKYGNKPINRAKILQKLTDLLCAKNNAENCTYIFWENRNVD</sequence>